<gene>
    <name evidence="1" type="ORF">FF36_03405</name>
</gene>
<organism evidence="1 2">
    <name type="scientific">Frankia torreyi</name>
    <dbReference type="NCBI Taxonomy" id="1856"/>
    <lineage>
        <taxon>Bacteria</taxon>
        <taxon>Bacillati</taxon>
        <taxon>Actinomycetota</taxon>
        <taxon>Actinomycetes</taxon>
        <taxon>Frankiales</taxon>
        <taxon>Frankiaceae</taxon>
        <taxon>Frankia</taxon>
    </lineage>
</organism>
<dbReference type="EMBL" id="JYFN01000025">
    <property type="protein sequence ID" value="KJE22336.1"/>
    <property type="molecule type" value="Genomic_DNA"/>
</dbReference>
<dbReference type="Proteomes" id="UP000032545">
    <property type="component" value="Unassembled WGS sequence"/>
</dbReference>
<dbReference type="RefSeq" id="WP_044885998.1">
    <property type="nucleotide sequence ID" value="NZ_JYFN01000025.1"/>
</dbReference>
<reference evidence="1 2" key="2">
    <citation type="journal article" date="2016" name="Genome Announc.">
        <title>Permanent Draft Genome Sequences for Two Variants of Frankia sp. Strain CpI1, the First Frankia Strain Isolated from Root Nodules of Comptonia peregrina.</title>
        <authorList>
            <person name="Oshone R."/>
            <person name="Hurst S.G.IV."/>
            <person name="Abebe-Akele F."/>
            <person name="Simpson S."/>
            <person name="Morris K."/>
            <person name="Thomas W.K."/>
            <person name="Tisa L.S."/>
        </authorList>
    </citation>
    <scope>NUCLEOTIDE SEQUENCE [LARGE SCALE GENOMIC DNA]</scope>
    <source>
        <strain evidence="2">CpI1-S</strain>
    </source>
</reference>
<evidence type="ECO:0000313" key="1">
    <source>
        <dbReference type="EMBL" id="KJE22336.1"/>
    </source>
</evidence>
<accession>A0A0D8BDS8</accession>
<dbReference type="OrthoDB" id="3785877at2"/>
<dbReference type="Gene3D" id="3.40.50.1010">
    <property type="entry name" value="5'-nuclease"/>
    <property type="match status" value="1"/>
</dbReference>
<name>A0A0D8BDS8_9ACTN</name>
<proteinExistence type="predicted"/>
<comment type="caution">
    <text evidence="1">The sequence shown here is derived from an EMBL/GenBank/DDBJ whole genome shotgun (WGS) entry which is preliminary data.</text>
</comment>
<evidence type="ECO:0000313" key="2">
    <source>
        <dbReference type="Proteomes" id="UP000032545"/>
    </source>
</evidence>
<evidence type="ECO:0008006" key="3">
    <source>
        <dbReference type="Google" id="ProtNLM"/>
    </source>
</evidence>
<keyword evidence="2" id="KW-1185">Reference proteome</keyword>
<sequence>MSALVLDAGALLAVERGDREMVARLRVAQQRGIGLRSNAVVVAQVWRDHAGRQAALTRLLRAVEVCTVDDRTGRDAGVLLGRTGTSDVVDAMVALLVRPGDRILTSDPKDITRLVQAGGVPAVVVRC</sequence>
<protein>
    <recommendedName>
        <fullName evidence="3">Twitching motility protein PilT</fullName>
    </recommendedName>
</protein>
<reference evidence="2" key="1">
    <citation type="submission" date="2015-02" db="EMBL/GenBank/DDBJ databases">
        <title>Draft Genome of Frankia sp. CpI1-S.</title>
        <authorList>
            <person name="Oshone R.T."/>
            <person name="Ngom M."/>
            <person name="Ghodhbane-Gtari F."/>
            <person name="Gtari M."/>
            <person name="Morris K."/>
            <person name="Thomas K."/>
            <person name="Sen A."/>
            <person name="Tisa L.S."/>
        </authorList>
    </citation>
    <scope>NUCLEOTIDE SEQUENCE [LARGE SCALE GENOMIC DNA]</scope>
    <source>
        <strain evidence="2">CpI1-S</strain>
    </source>
</reference>
<dbReference type="AlphaFoldDB" id="A0A0D8BDS8"/>
<dbReference type="PATRIC" id="fig|1502723.3.peg.2837"/>